<comment type="caution">
    <text evidence="3">The sequence shown here is derived from an EMBL/GenBank/DDBJ whole genome shotgun (WGS) entry which is preliminary data.</text>
</comment>
<gene>
    <name evidence="3" type="ORF">F4694_002730</name>
</gene>
<dbReference type="Proteomes" id="UP000548423">
    <property type="component" value="Unassembled WGS sequence"/>
</dbReference>
<dbReference type="GO" id="GO:0005840">
    <property type="term" value="C:ribosome"/>
    <property type="evidence" value="ECO:0007669"/>
    <property type="project" value="UniProtKB-KW"/>
</dbReference>
<dbReference type="EMBL" id="JACCBX010000005">
    <property type="protein sequence ID" value="NYE05955.1"/>
    <property type="molecule type" value="Genomic_DNA"/>
</dbReference>
<keyword evidence="1" id="KW-0175">Coiled coil</keyword>
<name>A0A852TDA7_9BACI</name>
<sequence>MMQLIMKDCKPTLRMEKFEALLRSVVDNHWKRYEILTQYNNWLLGFRGEESVMFYLDLVSNEDYRIYHDIRLPLGKYFFQIDILVICPRFILVIEVKNRSKDWHFAKLLNQVTIDGKRTKNPILQAKVQSIKLKRWLAEHHFTDIPILYLFVNSNEKSKIHIDYDHKYSRSVCNSEQLIEKIEQIEKQYRSEIVEEKELRKMNRLLLAKNTPDNPDLLQHFKLTSEDLKTGVHCHDTKCSSAVMRYHAGTWACPVCKMKSKTAHHQKIYDYFLLIKPSITNAEARKLLQIKSRKIIHKLITAMNLPCTGKFKGRVYHQPTTK</sequence>
<dbReference type="Pfam" id="PF08378">
    <property type="entry name" value="NERD"/>
    <property type="match status" value="1"/>
</dbReference>
<keyword evidence="3" id="KW-0689">Ribosomal protein</keyword>
<protein>
    <submittedName>
        <fullName evidence="3">Ribosomal protein L37AE/L43A</fullName>
    </submittedName>
</protein>
<dbReference type="AlphaFoldDB" id="A0A852TDA7"/>
<evidence type="ECO:0000256" key="1">
    <source>
        <dbReference type="SAM" id="Coils"/>
    </source>
</evidence>
<evidence type="ECO:0000259" key="2">
    <source>
        <dbReference type="PROSITE" id="PS50965"/>
    </source>
</evidence>
<organism evidence="3 4">
    <name type="scientific">Neobacillus niacini</name>
    <dbReference type="NCBI Taxonomy" id="86668"/>
    <lineage>
        <taxon>Bacteria</taxon>
        <taxon>Bacillati</taxon>
        <taxon>Bacillota</taxon>
        <taxon>Bacilli</taxon>
        <taxon>Bacillales</taxon>
        <taxon>Bacillaceae</taxon>
        <taxon>Neobacillus</taxon>
    </lineage>
</organism>
<dbReference type="PROSITE" id="PS50965">
    <property type="entry name" value="NERD"/>
    <property type="match status" value="1"/>
</dbReference>
<evidence type="ECO:0000313" key="4">
    <source>
        <dbReference type="Proteomes" id="UP000548423"/>
    </source>
</evidence>
<evidence type="ECO:0000313" key="3">
    <source>
        <dbReference type="EMBL" id="NYE05955.1"/>
    </source>
</evidence>
<feature type="domain" description="NERD" evidence="2">
    <location>
        <begin position="44"/>
        <end position="156"/>
    </location>
</feature>
<feature type="coiled-coil region" evidence="1">
    <location>
        <begin position="175"/>
        <end position="202"/>
    </location>
</feature>
<keyword evidence="3" id="KW-0687">Ribonucleoprotein</keyword>
<reference evidence="4" key="2">
    <citation type="submission" date="2020-08" db="EMBL/GenBank/DDBJ databases">
        <title>The Agave Microbiome: Exploring the role of microbial communities in plant adaptations to desert environments.</title>
        <authorList>
            <person name="Partida-Martinez L.P."/>
        </authorList>
    </citation>
    <scope>NUCLEOTIDE SEQUENCE [LARGE SCALE GENOMIC DNA]</scope>
    <source>
        <strain evidence="4">AT2.8</strain>
    </source>
</reference>
<proteinExistence type="predicted"/>
<accession>A0A852TDA7</accession>
<dbReference type="InterPro" id="IPR011528">
    <property type="entry name" value="NERD"/>
</dbReference>
<reference evidence="4" key="1">
    <citation type="submission" date="2020-07" db="EMBL/GenBank/DDBJ databases">
        <authorList>
            <person name="Partida-Martinez L."/>
            <person name="Huntemann M."/>
            <person name="Clum A."/>
            <person name="Wang J."/>
            <person name="Palaniappan K."/>
            <person name="Ritter S."/>
            <person name="Chen I.-M."/>
            <person name="Stamatis D."/>
            <person name="Reddy T."/>
            <person name="O'Malley R."/>
            <person name="Daum C."/>
            <person name="Shapiro N."/>
            <person name="Ivanova N."/>
            <person name="Kyrpides N."/>
            <person name="Woyke T."/>
        </authorList>
    </citation>
    <scope>NUCLEOTIDE SEQUENCE [LARGE SCALE GENOMIC DNA]</scope>
    <source>
        <strain evidence="4">AT2.8</strain>
    </source>
</reference>